<reference evidence="1" key="1">
    <citation type="journal article" date="2014" name="Front. Microbiol.">
        <title>High frequency of phylogenetically diverse reductive dehalogenase-homologous genes in deep subseafloor sedimentary metagenomes.</title>
        <authorList>
            <person name="Kawai M."/>
            <person name="Futagami T."/>
            <person name="Toyoda A."/>
            <person name="Takaki Y."/>
            <person name="Nishi S."/>
            <person name="Hori S."/>
            <person name="Arai W."/>
            <person name="Tsubouchi T."/>
            <person name="Morono Y."/>
            <person name="Uchiyama I."/>
            <person name="Ito T."/>
            <person name="Fujiyama A."/>
            <person name="Inagaki F."/>
            <person name="Takami H."/>
        </authorList>
    </citation>
    <scope>NUCLEOTIDE SEQUENCE</scope>
    <source>
        <strain evidence="1">Expedition CK06-06</strain>
    </source>
</reference>
<evidence type="ECO:0008006" key="2">
    <source>
        <dbReference type="Google" id="ProtNLM"/>
    </source>
</evidence>
<dbReference type="EMBL" id="BARW01014568">
    <property type="protein sequence ID" value="GAI77292.1"/>
    <property type="molecule type" value="Genomic_DNA"/>
</dbReference>
<protein>
    <recommendedName>
        <fullName evidence="2">Four-carbon acid sugar kinase N-terminal domain-containing protein</fullName>
    </recommendedName>
</protein>
<organism evidence="1">
    <name type="scientific">marine sediment metagenome</name>
    <dbReference type="NCBI Taxonomy" id="412755"/>
    <lineage>
        <taxon>unclassified sequences</taxon>
        <taxon>metagenomes</taxon>
        <taxon>ecological metagenomes</taxon>
    </lineage>
</organism>
<accession>X1R969</accession>
<feature type="non-terminal residue" evidence="1">
    <location>
        <position position="62"/>
    </location>
</feature>
<gene>
    <name evidence="1" type="ORF">S12H4_25785</name>
</gene>
<name>X1R969_9ZZZZ</name>
<dbReference type="AlphaFoldDB" id="X1R969"/>
<comment type="caution">
    <text evidence="1">The sequence shown here is derived from an EMBL/GenBank/DDBJ whole genome shotgun (WGS) entry which is preliminary data.</text>
</comment>
<sequence length="62" mass="7054">MNEKSLDWNNFAKNLSPAISENKINKEWLSAVGRIKRKIIVLDDDPTGIQTVHSIPVYTSWA</sequence>
<evidence type="ECO:0000313" key="1">
    <source>
        <dbReference type="EMBL" id="GAI77292.1"/>
    </source>
</evidence>
<proteinExistence type="predicted"/>